<evidence type="ECO:0000313" key="1">
    <source>
        <dbReference type="EMBL" id="KKS44995.1"/>
    </source>
</evidence>
<dbReference type="EMBL" id="LCDE01000036">
    <property type="protein sequence ID" value="KKS44995.1"/>
    <property type="molecule type" value="Genomic_DNA"/>
</dbReference>
<sequence length="161" mass="17564">MKRNLITGILAILVLVFAWLAFSPNSPQETSVKKSHFASTLSASGNITCTYPQVLHASYQSGEITHDLPKPETNPIIMTFSNIKSETPKIQFIDATQTISEVPVIKVVDSADKLMFLEGNGDPYMTMHTIYKDSGVATYEKSMSLLGIPVGTIAMGTCVDY</sequence>
<dbReference type="Proteomes" id="UP000034951">
    <property type="component" value="Unassembled WGS sequence"/>
</dbReference>
<organism evidence="1 2">
    <name type="scientific">Candidatus Azambacteria bacterium GW2011_GWA1_42_19</name>
    <dbReference type="NCBI Taxonomy" id="1618609"/>
    <lineage>
        <taxon>Bacteria</taxon>
        <taxon>Candidatus Azamiibacteriota</taxon>
    </lineage>
</organism>
<gene>
    <name evidence="1" type="ORF">UV10_C0036G0004</name>
</gene>
<dbReference type="AlphaFoldDB" id="A0A0G0Z8G7"/>
<accession>A0A0G0Z8G7</accession>
<comment type="caution">
    <text evidence="1">The sequence shown here is derived from an EMBL/GenBank/DDBJ whole genome shotgun (WGS) entry which is preliminary data.</text>
</comment>
<evidence type="ECO:0000313" key="2">
    <source>
        <dbReference type="Proteomes" id="UP000034951"/>
    </source>
</evidence>
<dbReference type="PATRIC" id="fig|1618609.3.peg.630"/>
<protein>
    <submittedName>
        <fullName evidence="1">Uncharacterized protein</fullName>
    </submittedName>
</protein>
<reference evidence="1 2" key="1">
    <citation type="journal article" date="2015" name="Nature">
        <title>rRNA introns, odd ribosomes, and small enigmatic genomes across a large radiation of phyla.</title>
        <authorList>
            <person name="Brown C.T."/>
            <person name="Hug L.A."/>
            <person name="Thomas B.C."/>
            <person name="Sharon I."/>
            <person name="Castelle C.J."/>
            <person name="Singh A."/>
            <person name="Wilkins M.J."/>
            <person name="Williams K.H."/>
            <person name="Banfield J.F."/>
        </authorList>
    </citation>
    <scope>NUCLEOTIDE SEQUENCE [LARGE SCALE GENOMIC DNA]</scope>
</reference>
<name>A0A0G0Z8G7_9BACT</name>
<proteinExistence type="predicted"/>